<dbReference type="EMBL" id="JAMKFB020000002">
    <property type="protein sequence ID" value="KAL0201956.1"/>
    <property type="molecule type" value="Genomic_DNA"/>
</dbReference>
<gene>
    <name evidence="2" type="ORF">M9458_005143</name>
</gene>
<sequence>RSQPAFGRISGSEEERSDRQAMINQFKNYSQSKKTALPATRPSVFSSPDDEEDEDIDAHYLEVKGIALST</sequence>
<dbReference type="Proteomes" id="UP001529510">
    <property type="component" value="Unassembled WGS sequence"/>
</dbReference>
<evidence type="ECO:0000313" key="2">
    <source>
        <dbReference type="EMBL" id="KAL0201956.1"/>
    </source>
</evidence>
<feature type="non-terminal residue" evidence="2">
    <location>
        <position position="1"/>
    </location>
</feature>
<evidence type="ECO:0000256" key="1">
    <source>
        <dbReference type="SAM" id="MobiDB-lite"/>
    </source>
</evidence>
<accession>A0ABD0RU36</accession>
<evidence type="ECO:0000313" key="3">
    <source>
        <dbReference type="Proteomes" id="UP001529510"/>
    </source>
</evidence>
<keyword evidence="3" id="KW-1185">Reference proteome</keyword>
<protein>
    <submittedName>
        <fullName evidence="2">Uncharacterized protein</fullName>
    </submittedName>
</protein>
<proteinExistence type="predicted"/>
<name>A0ABD0RU36_CIRMR</name>
<feature type="non-terminal residue" evidence="2">
    <location>
        <position position="70"/>
    </location>
</feature>
<feature type="region of interest" description="Disordered" evidence="1">
    <location>
        <begin position="28"/>
        <end position="53"/>
    </location>
</feature>
<dbReference type="AlphaFoldDB" id="A0ABD0RU36"/>
<reference evidence="2 3" key="1">
    <citation type="submission" date="2024-05" db="EMBL/GenBank/DDBJ databases">
        <title>Genome sequencing and assembly of Indian major carp, Cirrhinus mrigala (Hamilton, 1822).</title>
        <authorList>
            <person name="Mohindra V."/>
            <person name="Chowdhury L.M."/>
            <person name="Lal K."/>
            <person name="Jena J.K."/>
        </authorList>
    </citation>
    <scope>NUCLEOTIDE SEQUENCE [LARGE SCALE GENOMIC DNA]</scope>
    <source>
        <strain evidence="2">CM1030</strain>
        <tissue evidence="2">Blood</tissue>
    </source>
</reference>
<organism evidence="2 3">
    <name type="scientific">Cirrhinus mrigala</name>
    <name type="common">Mrigala</name>
    <dbReference type="NCBI Taxonomy" id="683832"/>
    <lineage>
        <taxon>Eukaryota</taxon>
        <taxon>Metazoa</taxon>
        <taxon>Chordata</taxon>
        <taxon>Craniata</taxon>
        <taxon>Vertebrata</taxon>
        <taxon>Euteleostomi</taxon>
        <taxon>Actinopterygii</taxon>
        <taxon>Neopterygii</taxon>
        <taxon>Teleostei</taxon>
        <taxon>Ostariophysi</taxon>
        <taxon>Cypriniformes</taxon>
        <taxon>Cyprinidae</taxon>
        <taxon>Labeoninae</taxon>
        <taxon>Labeonini</taxon>
        <taxon>Cirrhinus</taxon>
    </lineage>
</organism>
<comment type="caution">
    <text evidence="2">The sequence shown here is derived from an EMBL/GenBank/DDBJ whole genome shotgun (WGS) entry which is preliminary data.</text>
</comment>